<dbReference type="EC" id="7.2.2.21" evidence="15"/>
<evidence type="ECO:0000256" key="10">
    <source>
        <dbReference type="ARBA" id="ARBA00022840"/>
    </source>
</evidence>
<dbReference type="InterPro" id="IPR036412">
    <property type="entry name" value="HAD-like_sf"/>
</dbReference>
<evidence type="ECO:0000313" key="19">
    <source>
        <dbReference type="EMBL" id="RBP01625.1"/>
    </source>
</evidence>
<dbReference type="InterPro" id="IPR018303">
    <property type="entry name" value="ATPase_P-typ_P_site"/>
</dbReference>
<dbReference type="InterPro" id="IPR006121">
    <property type="entry name" value="HMA_dom"/>
</dbReference>
<feature type="transmembrane region" description="Helical" evidence="17">
    <location>
        <begin position="513"/>
        <end position="535"/>
    </location>
</feature>
<keyword evidence="5" id="KW-0104">Cadmium</keyword>
<evidence type="ECO:0000313" key="20">
    <source>
        <dbReference type="Proteomes" id="UP000252254"/>
    </source>
</evidence>
<dbReference type="RefSeq" id="WP_211318461.1">
    <property type="nucleotide sequence ID" value="NZ_BAABQN010000001.1"/>
</dbReference>
<feature type="transmembrane region" description="Helical" evidence="17">
    <location>
        <begin position="818"/>
        <end position="837"/>
    </location>
</feature>
<proteinExistence type="inferred from homology"/>
<dbReference type="InterPro" id="IPR044492">
    <property type="entry name" value="P_typ_ATPase_HD_dom"/>
</dbReference>
<dbReference type="PRINTS" id="PR00119">
    <property type="entry name" value="CATATPASE"/>
</dbReference>
<dbReference type="Pfam" id="PF00122">
    <property type="entry name" value="E1-E2_ATPase"/>
    <property type="match status" value="1"/>
</dbReference>
<dbReference type="GO" id="GO:0046872">
    <property type="term" value="F:metal ion binding"/>
    <property type="evidence" value="ECO:0007669"/>
    <property type="project" value="UniProtKB-KW"/>
</dbReference>
<evidence type="ECO:0000256" key="16">
    <source>
        <dbReference type="ARBA" id="ARBA00049338"/>
    </source>
</evidence>
<dbReference type="CDD" id="cd00371">
    <property type="entry name" value="HMA"/>
    <property type="match status" value="2"/>
</dbReference>
<dbReference type="PANTHER" id="PTHR48085">
    <property type="entry name" value="CADMIUM/ZINC-TRANSPORTING ATPASE HMA2-RELATED"/>
    <property type="match status" value="1"/>
</dbReference>
<comment type="similarity">
    <text evidence="2 17">Belongs to the cation transport ATPase (P-type) (TC 3.A.3) family. Type IB subfamily.</text>
</comment>
<evidence type="ECO:0000256" key="2">
    <source>
        <dbReference type="ARBA" id="ARBA00006024"/>
    </source>
</evidence>
<keyword evidence="13" id="KW-0406">Ion transport</keyword>
<dbReference type="GO" id="GO:0005886">
    <property type="term" value="C:plasma membrane"/>
    <property type="evidence" value="ECO:0007669"/>
    <property type="project" value="UniProtKB-SubCell"/>
</dbReference>
<dbReference type="InterPro" id="IPR001757">
    <property type="entry name" value="P_typ_ATPase"/>
</dbReference>
<evidence type="ECO:0000256" key="6">
    <source>
        <dbReference type="ARBA" id="ARBA00022553"/>
    </source>
</evidence>
<dbReference type="SUPFAM" id="SSF55008">
    <property type="entry name" value="HMA, heavy metal-associated domain"/>
    <property type="match status" value="2"/>
</dbReference>
<keyword evidence="10 17" id="KW-0067">ATP-binding</keyword>
<dbReference type="AlphaFoldDB" id="A0A366EJM1"/>
<feature type="transmembrane region" description="Helical" evidence="17">
    <location>
        <begin position="479"/>
        <end position="498"/>
    </location>
</feature>
<dbReference type="NCBIfam" id="TIGR01494">
    <property type="entry name" value="ATPase_P-type"/>
    <property type="match status" value="1"/>
</dbReference>
<dbReference type="PANTHER" id="PTHR48085:SF5">
    <property type="entry name" value="CADMIUM_ZINC-TRANSPORTING ATPASE HMA4-RELATED"/>
    <property type="match status" value="1"/>
</dbReference>
<dbReference type="Gene3D" id="3.30.70.100">
    <property type="match status" value="2"/>
</dbReference>
<keyword evidence="11" id="KW-1278">Translocase</keyword>
<dbReference type="Pfam" id="PF00403">
    <property type="entry name" value="HMA"/>
    <property type="match status" value="2"/>
</dbReference>
<dbReference type="PROSITE" id="PS50846">
    <property type="entry name" value="HMA_2"/>
    <property type="match status" value="2"/>
</dbReference>
<dbReference type="GO" id="GO:0016887">
    <property type="term" value="F:ATP hydrolysis activity"/>
    <property type="evidence" value="ECO:0007669"/>
    <property type="project" value="InterPro"/>
</dbReference>
<evidence type="ECO:0000256" key="11">
    <source>
        <dbReference type="ARBA" id="ARBA00022967"/>
    </source>
</evidence>
<feature type="domain" description="HMA" evidence="18">
    <location>
        <begin position="97"/>
        <end position="162"/>
    </location>
</feature>
<dbReference type="PROSITE" id="PS01047">
    <property type="entry name" value="HMA_1"/>
    <property type="match status" value="1"/>
</dbReference>
<dbReference type="SUPFAM" id="SSF81665">
    <property type="entry name" value="Calcium ATPase, transmembrane domain M"/>
    <property type="match status" value="1"/>
</dbReference>
<evidence type="ECO:0000256" key="15">
    <source>
        <dbReference type="ARBA" id="ARBA00039103"/>
    </source>
</evidence>
<dbReference type="NCBIfam" id="TIGR01511">
    <property type="entry name" value="ATPase-IB1_Cu"/>
    <property type="match status" value="1"/>
</dbReference>
<dbReference type="GO" id="GO:0005524">
    <property type="term" value="F:ATP binding"/>
    <property type="evidence" value="ECO:0007669"/>
    <property type="project" value="UniProtKB-UniRule"/>
</dbReference>
<dbReference type="SFLD" id="SFLDS00003">
    <property type="entry name" value="Haloacid_Dehalogenase"/>
    <property type="match status" value="1"/>
</dbReference>
<evidence type="ECO:0000259" key="18">
    <source>
        <dbReference type="PROSITE" id="PS50846"/>
    </source>
</evidence>
<dbReference type="SFLD" id="SFLDG00002">
    <property type="entry name" value="C1.7:_P-type_atpase_like"/>
    <property type="match status" value="1"/>
</dbReference>
<dbReference type="Gene3D" id="2.70.150.10">
    <property type="entry name" value="Calcium-transporting ATPase, cytoplasmic transduction domain A"/>
    <property type="match status" value="1"/>
</dbReference>
<dbReference type="NCBIfam" id="TIGR01525">
    <property type="entry name" value="ATPase-IB_hvy"/>
    <property type="match status" value="1"/>
</dbReference>
<feature type="domain" description="HMA" evidence="18">
    <location>
        <begin position="170"/>
        <end position="233"/>
    </location>
</feature>
<dbReference type="InterPro" id="IPR059000">
    <property type="entry name" value="ATPase_P-type_domA"/>
</dbReference>
<keyword evidence="14 17" id="KW-0472">Membrane</keyword>
<dbReference type="InterPro" id="IPR027256">
    <property type="entry name" value="P-typ_ATPase_IB"/>
</dbReference>
<evidence type="ECO:0000256" key="3">
    <source>
        <dbReference type="ARBA" id="ARBA00022448"/>
    </source>
</evidence>
<keyword evidence="6" id="KW-0597">Phosphoprotein</keyword>
<gene>
    <name evidence="19" type="ORF">DES48_101364</name>
</gene>
<dbReference type="InterPro" id="IPR023299">
    <property type="entry name" value="ATPase_P-typ_cyto_dom_N"/>
</dbReference>
<evidence type="ECO:0000256" key="12">
    <source>
        <dbReference type="ARBA" id="ARBA00022989"/>
    </source>
</evidence>
<dbReference type="Gene3D" id="3.40.50.1000">
    <property type="entry name" value="HAD superfamily/HAD-like"/>
    <property type="match status" value="1"/>
</dbReference>
<evidence type="ECO:0000256" key="8">
    <source>
        <dbReference type="ARBA" id="ARBA00022723"/>
    </source>
</evidence>
<protein>
    <recommendedName>
        <fullName evidence="15">Cd(2+)-exporting ATPase</fullName>
        <ecNumber evidence="15">7.2.2.21</ecNumber>
    </recommendedName>
</protein>
<dbReference type="NCBIfam" id="TIGR01512">
    <property type="entry name" value="ATPase-IB2_Cd"/>
    <property type="match status" value="1"/>
</dbReference>
<evidence type="ECO:0000256" key="7">
    <source>
        <dbReference type="ARBA" id="ARBA00022692"/>
    </source>
</evidence>
<dbReference type="STRING" id="200904.GCA_900168775_01748"/>
<evidence type="ECO:0000256" key="4">
    <source>
        <dbReference type="ARBA" id="ARBA00022475"/>
    </source>
</evidence>
<dbReference type="InterPro" id="IPR036163">
    <property type="entry name" value="HMA_dom_sf"/>
</dbReference>
<evidence type="ECO:0000256" key="14">
    <source>
        <dbReference type="ARBA" id="ARBA00023136"/>
    </source>
</evidence>
<dbReference type="SFLD" id="SFLDF00027">
    <property type="entry name" value="p-type_atpase"/>
    <property type="match status" value="1"/>
</dbReference>
<keyword evidence="12 17" id="KW-1133">Transmembrane helix</keyword>
<feature type="transmembrane region" description="Helical" evidence="17">
    <location>
        <begin position="248"/>
        <end position="272"/>
    </location>
</feature>
<keyword evidence="3" id="KW-0813">Transport</keyword>
<dbReference type="Gene3D" id="3.40.1110.10">
    <property type="entry name" value="Calcium-transporting ATPase, cytoplasmic domain N"/>
    <property type="match status" value="1"/>
</dbReference>
<comment type="subcellular location">
    <subcellularLocation>
        <location evidence="1">Cell membrane</location>
        <topology evidence="1">Multi-pass membrane protein</topology>
    </subcellularLocation>
</comment>
<evidence type="ECO:0000256" key="13">
    <source>
        <dbReference type="ARBA" id="ARBA00023065"/>
    </source>
</evidence>
<dbReference type="PROSITE" id="PS00154">
    <property type="entry name" value="ATPASE_E1_E2"/>
    <property type="match status" value="1"/>
</dbReference>
<dbReference type="EMBL" id="QNRI01000001">
    <property type="protein sequence ID" value="RBP01625.1"/>
    <property type="molecule type" value="Genomic_DNA"/>
</dbReference>
<dbReference type="InterPro" id="IPR017969">
    <property type="entry name" value="Heavy-metal-associated_CS"/>
</dbReference>
<dbReference type="SUPFAM" id="SSF56784">
    <property type="entry name" value="HAD-like"/>
    <property type="match status" value="1"/>
</dbReference>
<comment type="catalytic activity">
    <reaction evidence="16">
        <text>Cd(2+)(in) + ATP + H2O = Cd(2+)(out) + ADP + phosphate + H(+)</text>
        <dbReference type="Rhea" id="RHEA:12132"/>
        <dbReference type="ChEBI" id="CHEBI:15377"/>
        <dbReference type="ChEBI" id="CHEBI:15378"/>
        <dbReference type="ChEBI" id="CHEBI:30616"/>
        <dbReference type="ChEBI" id="CHEBI:43474"/>
        <dbReference type="ChEBI" id="CHEBI:48775"/>
        <dbReference type="ChEBI" id="CHEBI:456216"/>
        <dbReference type="EC" id="7.2.2.21"/>
    </reaction>
</comment>
<keyword evidence="20" id="KW-1185">Reference proteome</keyword>
<accession>A0A366EJM1</accession>
<dbReference type="InterPro" id="IPR008250">
    <property type="entry name" value="ATPase_P-typ_transduc_dom_A_sf"/>
</dbReference>
<dbReference type="FunFam" id="2.70.150.10:FF:000002">
    <property type="entry name" value="Copper-transporting ATPase 1, putative"/>
    <property type="match status" value="1"/>
</dbReference>
<evidence type="ECO:0000256" key="9">
    <source>
        <dbReference type="ARBA" id="ARBA00022741"/>
    </source>
</evidence>
<name>A0A366EJM1_9BACI</name>
<organism evidence="19 20">
    <name type="scientific">Paraliobacillus ryukyuensis</name>
    <dbReference type="NCBI Taxonomy" id="200904"/>
    <lineage>
        <taxon>Bacteria</taxon>
        <taxon>Bacillati</taxon>
        <taxon>Bacillota</taxon>
        <taxon>Bacilli</taxon>
        <taxon>Bacillales</taxon>
        <taxon>Bacillaceae</taxon>
        <taxon>Paraliobacillus</taxon>
    </lineage>
</organism>
<dbReference type="SUPFAM" id="SSF81653">
    <property type="entry name" value="Calcium ATPase, transduction domain A"/>
    <property type="match status" value="1"/>
</dbReference>
<dbReference type="InterPro" id="IPR023214">
    <property type="entry name" value="HAD_sf"/>
</dbReference>
<evidence type="ECO:0000256" key="1">
    <source>
        <dbReference type="ARBA" id="ARBA00004651"/>
    </source>
</evidence>
<dbReference type="Pfam" id="PF00702">
    <property type="entry name" value="Hydrolase"/>
    <property type="match status" value="1"/>
</dbReference>
<reference evidence="19 20" key="1">
    <citation type="submission" date="2018-06" db="EMBL/GenBank/DDBJ databases">
        <title>Genomic Encyclopedia of Type Strains, Phase IV (KMG-IV): sequencing the most valuable type-strain genomes for metagenomic binning, comparative biology and taxonomic classification.</title>
        <authorList>
            <person name="Goeker M."/>
        </authorList>
    </citation>
    <scope>NUCLEOTIDE SEQUENCE [LARGE SCALE GENOMIC DNA]</scope>
    <source>
        <strain evidence="19 20">DSM 15140</strain>
    </source>
</reference>
<keyword evidence="7 17" id="KW-0812">Transmembrane</keyword>
<sequence>MQKMKNNTCCNSNQIQANSCCNHTKQTAGLQTSTVATTTPSNQSEEKLDCCESETNDDSDSYDSSCTNHSDSFCSVAKEQSNEEAIKHHTNEAIDFYRVQYTVSGMDCGACAKTIEKSVANMEAVQTVEVQFGTAKMNVAAKNQAVIQEIPRKVAKLGYKAEEIGSHKDKGEIYFVEGMDCGACAKTIEKHMRTIPNVQQVTVNFSTSKMDISHSTDQETIISEVKKAGYNATLASKRARGNTAPAKLIDLSAMFVIISGLLLGTGVGLSFIGVPSTISNVFYGAGMVISGYKPVKSAYFAVKSRALDMNVLMSVAAIGAALIGEWLEGALVVWLFSLGALLQIKSIDRTRNSVKELMELAPLEALVKRGQDIVKVSVEAVTISDIILVKPGDRIPLDGEIVKGESSVNQASITGESIPVDKTVTDDVFAGTVNGHGTLEIEVTKLAQDTTIAKIIEMVEDAQGKQAPSQAFIDKFASIYTPIVFVVALIIMVLPPLVQLGTWGEWFYRGLELLVIACPCALVISTPVAIVAAIGNAAKNGVLIKGGAFLEKAGTITAIAFDKTGTITAGKPTVSDVEVFHKDETALLQLARTLEAYSNHPIAKSIVDYTEAKQINILEGENFQSIVGKGVSATIDGTTYYAGNRKLFNDLGVEPIPKTIDQLQEQAKTIVIIGNNIEILGVICVEDTIRTTTVKAMKQLENDGMKEKVMLTGDNEKTAAFMAKQSNMTRYYANLLPEDKVTSIKKLQQAGYQTAMVGDGINDAPALATADLGIAMGGAGTDTAIETADVVLMADNLEKLPFTMKLSKKALTIIKQNVWFSVLIKVVALVLVLPGWFTLWLAVLSDTGAALLVILNSLRLFKLK</sequence>
<evidence type="ECO:0000256" key="17">
    <source>
        <dbReference type="RuleBase" id="RU362081"/>
    </source>
</evidence>
<dbReference type="Proteomes" id="UP000252254">
    <property type="component" value="Unassembled WGS sequence"/>
</dbReference>
<dbReference type="GO" id="GO:0008551">
    <property type="term" value="F:P-type cadmium transporter activity"/>
    <property type="evidence" value="ECO:0007669"/>
    <property type="project" value="UniProtKB-EC"/>
</dbReference>
<keyword evidence="9 17" id="KW-0547">Nucleotide-binding</keyword>
<keyword evidence="4 17" id="KW-1003">Cell membrane</keyword>
<keyword evidence="8 17" id="KW-0479">Metal-binding</keyword>
<dbReference type="InterPro" id="IPR051014">
    <property type="entry name" value="Cation_Transport_ATPase_IB"/>
</dbReference>
<comment type="caution">
    <text evidence="19">The sequence shown here is derived from an EMBL/GenBank/DDBJ whole genome shotgun (WGS) entry which is preliminary data.</text>
</comment>
<dbReference type="InterPro" id="IPR023298">
    <property type="entry name" value="ATPase_P-typ_TM_dom_sf"/>
</dbReference>
<feature type="transmembrane region" description="Helical" evidence="17">
    <location>
        <begin position="330"/>
        <end position="347"/>
    </location>
</feature>
<dbReference type="PRINTS" id="PR00941">
    <property type="entry name" value="CDATPASE"/>
</dbReference>
<evidence type="ECO:0000256" key="5">
    <source>
        <dbReference type="ARBA" id="ARBA00022539"/>
    </source>
</evidence>